<dbReference type="InterPro" id="IPR000064">
    <property type="entry name" value="NLP_P60_dom"/>
</dbReference>
<keyword evidence="7" id="KW-1185">Reference proteome</keyword>
<dbReference type="Gene3D" id="3.90.1720.10">
    <property type="entry name" value="endopeptidase domain like (from Nostoc punctiforme)"/>
    <property type="match status" value="1"/>
</dbReference>
<dbReference type="SUPFAM" id="SSF54001">
    <property type="entry name" value="Cysteine proteinases"/>
    <property type="match status" value="1"/>
</dbReference>
<dbReference type="InterPro" id="IPR038765">
    <property type="entry name" value="Papain-like_cys_pep_sf"/>
</dbReference>
<dbReference type="Proteomes" id="UP000507470">
    <property type="component" value="Unassembled WGS sequence"/>
</dbReference>
<dbReference type="GO" id="GO:0008234">
    <property type="term" value="F:cysteine-type peptidase activity"/>
    <property type="evidence" value="ECO:0007669"/>
    <property type="project" value="UniProtKB-KW"/>
</dbReference>
<protein>
    <recommendedName>
        <fullName evidence="5">NlpC/P60 domain-containing protein</fullName>
    </recommendedName>
</protein>
<evidence type="ECO:0000313" key="6">
    <source>
        <dbReference type="EMBL" id="CAC5397781.1"/>
    </source>
</evidence>
<dbReference type="Pfam" id="PF05257">
    <property type="entry name" value="CHAP"/>
    <property type="match status" value="1"/>
</dbReference>
<name>A0A6J8CPT8_MYTCO</name>
<accession>A0A6J8CPT8</accession>
<dbReference type="AlphaFoldDB" id="A0A6J8CPT8"/>
<keyword evidence="3" id="KW-0378">Hydrolase</keyword>
<dbReference type="EMBL" id="CACVKT020005772">
    <property type="protein sequence ID" value="CAC5397781.1"/>
    <property type="molecule type" value="Genomic_DNA"/>
</dbReference>
<gene>
    <name evidence="6" type="ORF">MCOR_32197</name>
</gene>
<keyword evidence="4" id="KW-0788">Thiol protease</keyword>
<evidence type="ECO:0000256" key="4">
    <source>
        <dbReference type="ARBA" id="ARBA00022807"/>
    </source>
</evidence>
<dbReference type="InterPro" id="IPR007921">
    <property type="entry name" value="CHAP_dom"/>
</dbReference>
<evidence type="ECO:0000256" key="2">
    <source>
        <dbReference type="ARBA" id="ARBA00022670"/>
    </source>
</evidence>
<keyword evidence="2" id="KW-0645">Protease</keyword>
<dbReference type="GO" id="GO:0006508">
    <property type="term" value="P:proteolysis"/>
    <property type="evidence" value="ECO:0007669"/>
    <property type="project" value="UniProtKB-KW"/>
</dbReference>
<sequence>MALQHVDQIHLNMHQYLQGIRRHRRRQRRLLWQQPWVSRRKQFGLYDQLLVELIQEDQSSFGNFMKMPVEMYDEILQRSSSIGFPNNIHGSDIGYHSIDMNLSFQLLVVIVIQLHLSYQTKGSDVTASKIVNKARSFIDSTDWSKSGCKHGSRFCGTWKCNLFVYDVLKSVGAKVPTRRWWIYSPIGANEWGNPNSGVIKNTGCYTLIPSFYQKRSGDIIAFPQPSGSGHVGIVSSSNEYISAKRVKVEKSGYPNTASYPTRTIWRYKYNKNGC</sequence>
<evidence type="ECO:0000256" key="3">
    <source>
        <dbReference type="ARBA" id="ARBA00022801"/>
    </source>
</evidence>
<organism evidence="6 7">
    <name type="scientific">Mytilus coruscus</name>
    <name type="common">Sea mussel</name>
    <dbReference type="NCBI Taxonomy" id="42192"/>
    <lineage>
        <taxon>Eukaryota</taxon>
        <taxon>Metazoa</taxon>
        <taxon>Spiralia</taxon>
        <taxon>Lophotrochozoa</taxon>
        <taxon>Mollusca</taxon>
        <taxon>Bivalvia</taxon>
        <taxon>Autobranchia</taxon>
        <taxon>Pteriomorphia</taxon>
        <taxon>Mytilida</taxon>
        <taxon>Mytiloidea</taxon>
        <taxon>Mytilidae</taxon>
        <taxon>Mytilinae</taxon>
        <taxon>Mytilus</taxon>
    </lineage>
</organism>
<evidence type="ECO:0000256" key="1">
    <source>
        <dbReference type="ARBA" id="ARBA00007074"/>
    </source>
</evidence>
<comment type="similarity">
    <text evidence="1">Belongs to the peptidase C40 family.</text>
</comment>
<reference evidence="6 7" key="1">
    <citation type="submission" date="2020-06" db="EMBL/GenBank/DDBJ databases">
        <authorList>
            <person name="Li R."/>
            <person name="Bekaert M."/>
        </authorList>
    </citation>
    <scope>NUCLEOTIDE SEQUENCE [LARGE SCALE GENOMIC DNA]</scope>
    <source>
        <strain evidence="7">wild</strain>
    </source>
</reference>
<evidence type="ECO:0000313" key="7">
    <source>
        <dbReference type="Proteomes" id="UP000507470"/>
    </source>
</evidence>
<proteinExistence type="inferred from homology"/>
<evidence type="ECO:0000259" key="5">
    <source>
        <dbReference type="PROSITE" id="PS51935"/>
    </source>
</evidence>
<dbReference type="OrthoDB" id="6142777at2759"/>
<feature type="domain" description="NlpC/P60" evidence="5">
    <location>
        <begin position="124"/>
        <end position="274"/>
    </location>
</feature>
<dbReference type="PROSITE" id="PS51935">
    <property type="entry name" value="NLPC_P60"/>
    <property type="match status" value="1"/>
</dbReference>